<dbReference type="Proteomes" id="UP000324222">
    <property type="component" value="Unassembled WGS sequence"/>
</dbReference>
<feature type="compositionally biased region" description="Basic and acidic residues" evidence="1">
    <location>
        <begin position="1"/>
        <end position="14"/>
    </location>
</feature>
<reference evidence="2 3" key="1">
    <citation type="submission" date="2019-05" db="EMBL/GenBank/DDBJ databases">
        <title>Another draft genome of Portunus trituberculatus and its Hox gene families provides insights of decapod evolution.</title>
        <authorList>
            <person name="Jeong J.-H."/>
            <person name="Song I."/>
            <person name="Kim S."/>
            <person name="Choi T."/>
            <person name="Kim D."/>
            <person name="Ryu S."/>
            <person name="Kim W."/>
        </authorList>
    </citation>
    <scope>NUCLEOTIDE SEQUENCE [LARGE SCALE GENOMIC DNA]</scope>
    <source>
        <tissue evidence="2">Muscle</tissue>
    </source>
</reference>
<evidence type="ECO:0000256" key="1">
    <source>
        <dbReference type="SAM" id="MobiDB-lite"/>
    </source>
</evidence>
<feature type="region of interest" description="Disordered" evidence="1">
    <location>
        <begin position="1"/>
        <end position="85"/>
    </location>
</feature>
<gene>
    <name evidence="2" type="ORF">E2C01_006085</name>
</gene>
<name>A0A5B7D0U7_PORTR</name>
<evidence type="ECO:0000313" key="3">
    <source>
        <dbReference type="Proteomes" id="UP000324222"/>
    </source>
</evidence>
<dbReference type="EMBL" id="VSRR010000275">
    <property type="protein sequence ID" value="MPC13353.1"/>
    <property type="molecule type" value="Genomic_DNA"/>
</dbReference>
<protein>
    <submittedName>
        <fullName evidence="2">Uncharacterized protein</fullName>
    </submittedName>
</protein>
<evidence type="ECO:0000313" key="2">
    <source>
        <dbReference type="EMBL" id="MPC13353.1"/>
    </source>
</evidence>
<dbReference type="AlphaFoldDB" id="A0A5B7D0U7"/>
<keyword evidence="3" id="KW-1185">Reference proteome</keyword>
<comment type="caution">
    <text evidence="2">The sequence shown here is derived from an EMBL/GenBank/DDBJ whole genome shotgun (WGS) entry which is preliminary data.</text>
</comment>
<sequence>MLGGEEKAAGEAKDPTTVTVVVHDAATRRDTPTDTSSLMSYGTPPGPVQIAVDIVNSTDSSTTGSQPAPPLQSSSDARSDHDYVV</sequence>
<organism evidence="2 3">
    <name type="scientific">Portunus trituberculatus</name>
    <name type="common">Swimming crab</name>
    <name type="synonym">Neptunus trituberculatus</name>
    <dbReference type="NCBI Taxonomy" id="210409"/>
    <lineage>
        <taxon>Eukaryota</taxon>
        <taxon>Metazoa</taxon>
        <taxon>Ecdysozoa</taxon>
        <taxon>Arthropoda</taxon>
        <taxon>Crustacea</taxon>
        <taxon>Multicrustacea</taxon>
        <taxon>Malacostraca</taxon>
        <taxon>Eumalacostraca</taxon>
        <taxon>Eucarida</taxon>
        <taxon>Decapoda</taxon>
        <taxon>Pleocyemata</taxon>
        <taxon>Brachyura</taxon>
        <taxon>Eubrachyura</taxon>
        <taxon>Portunoidea</taxon>
        <taxon>Portunidae</taxon>
        <taxon>Portuninae</taxon>
        <taxon>Portunus</taxon>
    </lineage>
</organism>
<proteinExistence type="predicted"/>
<dbReference type="OrthoDB" id="8062037at2759"/>
<accession>A0A5B7D0U7</accession>
<feature type="compositionally biased region" description="Polar residues" evidence="1">
    <location>
        <begin position="55"/>
        <end position="76"/>
    </location>
</feature>